<name>A0A178MVL3_9PROT</name>
<dbReference type="Pfam" id="PF13247">
    <property type="entry name" value="Fer4_11"/>
    <property type="match status" value="1"/>
</dbReference>
<dbReference type="RefSeq" id="WP_068489507.1">
    <property type="nucleotide sequence ID" value="NZ_LWQT01000028.1"/>
</dbReference>
<dbReference type="GO" id="GO:0051539">
    <property type="term" value="F:4 iron, 4 sulfur cluster binding"/>
    <property type="evidence" value="ECO:0007669"/>
    <property type="project" value="UniProtKB-KW"/>
</dbReference>
<evidence type="ECO:0000256" key="2">
    <source>
        <dbReference type="ARBA" id="ARBA00022485"/>
    </source>
</evidence>
<proteinExistence type="predicted"/>
<dbReference type="STRING" id="1285242.A6A04_11650"/>
<keyword evidence="5" id="KW-0408">Iron</keyword>
<dbReference type="GO" id="GO:0046872">
    <property type="term" value="F:metal ion binding"/>
    <property type="evidence" value="ECO:0007669"/>
    <property type="project" value="UniProtKB-KW"/>
</dbReference>
<evidence type="ECO:0000256" key="3">
    <source>
        <dbReference type="ARBA" id="ARBA00022723"/>
    </source>
</evidence>
<evidence type="ECO:0000256" key="4">
    <source>
        <dbReference type="ARBA" id="ARBA00022982"/>
    </source>
</evidence>
<dbReference type="SUPFAM" id="SSF54862">
    <property type="entry name" value="4Fe-4S ferredoxins"/>
    <property type="match status" value="1"/>
</dbReference>
<organism evidence="8 9">
    <name type="scientific">Paramagnetospirillum marisnigri</name>
    <dbReference type="NCBI Taxonomy" id="1285242"/>
    <lineage>
        <taxon>Bacteria</taxon>
        <taxon>Pseudomonadati</taxon>
        <taxon>Pseudomonadota</taxon>
        <taxon>Alphaproteobacteria</taxon>
        <taxon>Rhodospirillales</taxon>
        <taxon>Magnetospirillaceae</taxon>
        <taxon>Paramagnetospirillum</taxon>
    </lineage>
</organism>
<dbReference type="Pfam" id="PF00037">
    <property type="entry name" value="Fer4"/>
    <property type="match status" value="1"/>
</dbReference>
<reference evidence="8 9" key="1">
    <citation type="submission" date="2016-04" db="EMBL/GenBank/DDBJ databases">
        <title>Draft genome sequence of freshwater magnetotactic bacteria Magnetospirillum marisnigri SP-1 and Magnetospirillum moscoviense BB-1.</title>
        <authorList>
            <person name="Koziaeva V."/>
            <person name="Dziuba M.V."/>
            <person name="Ivanov T.M."/>
            <person name="Kuznetsov B."/>
            <person name="Grouzdev D.S."/>
        </authorList>
    </citation>
    <scope>NUCLEOTIDE SEQUENCE [LARGE SCALE GENOMIC DNA]</scope>
    <source>
        <strain evidence="8 9">SP-1</strain>
    </source>
</reference>
<feature type="domain" description="4Fe-4S ferredoxin-type" evidence="7">
    <location>
        <begin position="44"/>
        <end position="75"/>
    </location>
</feature>
<evidence type="ECO:0000256" key="5">
    <source>
        <dbReference type="ARBA" id="ARBA00023004"/>
    </source>
</evidence>
<sequence length="159" mass="17294">MQRALLILPEKCTGCRQCEMACSFEKDRSFNPSKSRIRVFDIHSQARFIPYTCTQCSQAWCLHACPVDAIRVDLSLGTKVVHDSLCVGCKVCTIACPFGTINYNADSGKVAKCDLCGGDPACAKACPTGAITYVDAEQTGYGKMRHWAVKTDTQTAAQV</sequence>
<dbReference type="PROSITE" id="PS51379">
    <property type="entry name" value="4FE4S_FER_2"/>
    <property type="match status" value="4"/>
</dbReference>
<dbReference type="PANTHER" id="PTHR42859:SF10">
    <property type="entry name" value="DIMETHYLSULFOXIDE REDUCTASE CHAIN B"/>
    <property type="match status" value="1"/>
</dbReference>
<dbReference type="EMBL" id="LWQT01000028">
    <property type="protein sequence ID" value="OAN54575.1"/>
    <property type="molecule type" value="Genomic_DNA"/>
</dbReference>
<keyword evidence="9" id="KW-1185">Reference proteome</keyword>
<protein>
    <submittedName>
        <fullName evidence="8">(Fe-S)-binding protein</fullName>
    </submittedName>
</protein>
<evidence type="ECO:0000256" key="1">
    <source>
        <dbReference type="ARBA" id="ARBA00022448"/>
    </source>
</evidence>
<dbReference type="AlphaFoldDB" id="A0A178MVL3"/>
<dbReference type="OrthoDB" id="9779457at2"/>
<feature type="domain" description="4Fe-4S ferredoxin-type" evidence="7">
    <location>
        <begin position="3"/>
        <end position="33"/>
    </location>
</feature>
<keyword evidence="3" id="KW-0479">Metal-binding</keyword>
<dbReference type="PANTHER" id="PTHR42859">
    <property type="entry name" value="OXIDOREDUCTASE"/>
    <property type="match status" value="1"/>
</dbReference>
<dbReference type="InterPro" id="IPR017896">
    <property type="entry name" value="4Fe4S_Fe-S-bd"/>
</dbReference>
<keyword evidence="4" id="KW-0249">Electron transport</keyword>
<dbReference type="Gene3D" id="3.30.70.20">
    <property type="match status" value="3"/>
</dbReference>
<evidence type="ECO:0000313" key="8">
    <source>
        <dbReference type="EMBL" id="OAN54575.1"/>
    </source>
</evidence>
<keyword evidence="6" id="KW-0411">Iron-sulfur</keyword>
<dbReference type="CDD" id="cd10550">
    <property type="entry name" value="DMSOR_beta_like"/>
    <property type="match status" value="1"/>
</dbReference>
<keyword evidence="1" id="KW-0813">Transport</keyword>
<feature type="domain" description="4Fe-4S ferredoxin-type" evidence="7">
    <location>
        <begin position="112"/>
        <end position="136"/>
    </location>
</feature>
<gene>
    <name evidence="8" type="ORF">A6A04_11650</name>
</gene>
<evidence type="ECO:0000256" key="6">
    <source>
        <dbReference type="ARBA" id="ARBA00023014"/>
    </source>
</evidence>
<evidence type="ECO:0000259" key="7">
    <source>
        <dbReference type="PROSITE" id="PS51379"/>
    </source>
</evidence>
<feature type="domain" description="4Fe-4S ferredoxin-type" evidence="7">
    <location>
        <begin position="77"/>
        <end position="106"/>
    </location>
</feature>
<dbReference type="InterPro" id="IPR017900">
    <property type="entry name" value="4Fe4S_Fe_S_CS"/>
</dbReference>
<dbReference type="InterPro" id="IPR050294">
    <property type="entry name" value="RnfB_subfamily"/>
</dbReference>
<comment type="caution">
    <text evidence="8">The sequence shown here is derived from an EMBL/GenBank/DDBJ whole genome shotgun (WGS) entry which is preliminary data.</text>
</comment>
<dbReference type="PROSITE" id="PS00198">
    <property type="entry name" value="4FE4S_FER_1"/>
    <property type="match status" value="1"/>
</dbReference>
<accession>A0A178MVL3</accession>
<evidence type="ECO:0000313" key="9">
    <source>
        <dbReference type="Proteomes" id="UP000078428"/>
    </source>
</evidence>
<dbReference type="Proteomes" id="UP000078428">
    <property type="component" value="Unassembled WGS sequence"/>
</dbReference>
<keyword evidence="2" id="KW-0004">4Fe-4S</keyword>